<dbReference type="InterPro" id="IPR017211">
    <property type="entry name" value="UCP037465_Znf"/>
</dbReference>
<dbReference type="AlphaFoldDB" id="A0A7M2SAT7"/>
<evidence type="ECO:0000313" key="1">
    <source>
        <dbReference type="EMBL" id="QOV33404.1"/>
    </source>
</evidence>
<accession>A0A7M2SAT7</accession>
<dbReference type="Pfam" id="PF09947">
    <property type="entry name" value="DUF2180"/>
    <property type="match status" value="1"/>
</dbReference>
<gene>
    <name evidence="1" type="ORF">IM697_24650</name>
</gene>
<dbReference type="Proteomes" id="UP000594205">
    <property type="component" value="Chromosome"/>
</dbReference>
<proteinExistence type="predicted"/>
<keyword evidence="2" id="KW-1185">Reference proteome</keyword>
<dbReference type="RefSeq" id="WP_194038282.1">
    <property type="nucleotide sequence ID" value="NZ_CP063373.1"/>
</dbReference>
<reference evidence="1 2" key="1">
    <citation type="submission" date="2020-10" db="EMBL/GenBank/DDBJ databases">
        <title>Streptomyces ferrugineus complate genome analysis.</title>
        <authorList>
            <person name="Anwar N."/>
        </authorList>
    </citation>
    <scope>NUCLEOTIDE SEQUENCE [LARGE SCALE GENOMIC DNA]</scope>
    <source>
        <strain evidence="1 2">CCTCC AA2014009</strain>
    </source>
</reference>
<evidence type="ECO:0000313" key="2">
    <source>
        <dbReference type="Proteomes" id="UP000594205"/>
    </source>
</evidence>
<dbReference type="EMBL" id="CP063373">
    <property type="protein sequence ID" value="QOV33404.1"/>
    <property type="molecule type" value="Genomic_DNA"/>
</dbReference>
<sequence>MNCFECDQQGQTVAAVAVCSVCGAGVCATHVRTEAKQLREPANPGKVIHDRSARKLTCSTCREAEEAV</sequence>
<organism evidence="1 2">
    <name type="scientific">Streptomyces ferrugineus</name>
    <dbReference type="NCBI Taxonomy" id="1413221"/>
    <lineage>
        <taxon>Bacteria</taxon>
        <taxon>Bacillati</taxon>
        <taxon>Actinomycetota</taxon>
        <taxon>Actinomycetes</taxon>
        <taxon>Kitasatosporales</taxon>
        <taxon>Streptomycetaceae</taxon>
        <taxon>Streptomyces</taxon>
    </lineage>
</organism>
<name>A0A7M2SAT7_9ACTN</name>
<protein>
    <submittedName>
        <fullName evidence="1">DUF2180 family protein</fullName>
    </submittedName>
</protein>
<dbReference type="KEGG" id="sfeu:IM697_24650"/>